<dbReference type="PANTHER" id="PTHR11102">
    <property type="entry name" value="SEL-1-LIKE PROTEIN"/>
    <property type="match status" value="1"/>
</dbReference>
<name>A0ABR9ECS5_9GAMM</name>
<dbReference type="EMBL" id="AQGV01000012">
    <property type="protein sequence ID" value="MBE0368783.1"/>
    <property type="molecule type" value="Genomic_DNA"/>
</dbReference>
<dbReference type="SUPFAM" id="SSF81901">
    <property type="entry name" value="HCP-like"/>
    <property type="match status" value="3"/>
</dbReference>
<evidence type="ECO:0000313" key="3">
    <source>
        <dbReference type="Proteomes" id="UP000615755"/>
    </source>
</evidence>
<dbReference type="InterPro" id="IPR011990">
    <property type="entry name" value="TPR-like_helical_dom_sf"/>
</dbReference>
<dbReference type="InterPro" id="IPR050767">
    <property type="entry name" value="Sel1_AlgK"/>
</dbReference>
<comment type="caution">
    <text evidence="2">The sequence shown here is derived from an EMBL/GenBank/DDBJ whole genome shotgun (WGS) entry which is preliminary data.</text>
</comment>
<dbReference type="Proteomes" id="UP000615755">
    <property type="component" value="Unassembled WGS sequence"/>
</dbReference>
<dbReference type="SMART" id="SM00671">
    <property type="entry name" value="SEL1"/>
    <property type="match status" value="8"/>
</dbReference>
<accession>A0ABR9ECS5</accession>
<dbReference type="PROSITE" id="PS51257">
    <property type="entry name" value="PROKAR_LIPOPROTEIN"/>
    <property type="match status" value="1"/>
</dbReference>
<evidence type="ECO:0000313" key="2">
    <source>
        <dbReference type="EMBL" id="MBE0368783.1"/>
    </source>
</evidence>
<dbReference type="PANTHER" id="PTHR11102:SF160">
    <property type="entry name" value="ERAD-ASSOCIATED E3 UBIQUITIN-PROTEIN LIGASE COMPONENT HRD3"/>
    <property type="match status" value="1"/>
</dbReference>
<dbReference type="Gene3D" id="1.25.40.10">
    <property type="entry name" value="Tetratricopeptide repeat domain"/>
    <property type="match status" value="2"/>
</dbReference>
<dbReference type="InterPro" id="IPR006597">
    <property type="entry name" value="Sel1-like"/>
</dbReference>
<reference evidence="2 3" key="1">
    <citation type="submission" date="2015-03" db="EMBL/GenBank/DDBJ databases">
        <title>Genome sequence of Pseudoalteromonas aurantia.</title>
        <authorList>
            <person name="Xie B.-B."/>
            <person name="Rong J.-C."/>
            <person name="Qin Q.-L."/>
            <person name="Zhang Y.-Z."/>
        </authorList>
    </citation>
    <scope>NUCLEOTIDE SEQUENCE [LARGE SCALE GENOMIC DNA]</scope>
    <source>
        <strain evidence="2 3">208</strain>
    </source>
</reference>
<keyword evidence="1" id="KW-0732">Signal</keyword>
<evidence type="ECO:0008006" key="4">
    <source>
        <dbReference type="Google" id="ProtNLM"/>
    </source>
</evidence>
<evidence type="ECO:0000256" key="1">
    <source>
        <dbReference type="SAM" id="SignalP"/>
    </source>
</evidence>
<dbReference type="Pfam" id="PF08238">
    <property type="entry name" value="Sel1"/>
    <property type="match status" value="7"/>
</dbReference>
<gene>
    <name evidence="2" type="ORF">PAUR_a2483</name>
</gene>
<feature type="signal peptide" evidence="1">
    <location>
        <begin position="1"/>
        <end position="16"/>
    </location>
</feature>
<proteinExistence type="predicted"/>
<feature type="chain" id="PRO_5046462544" description="Beta-lactamase" evidence="1">
    <location>
        <begin position="17"/>
        <end position="713"/>
    </location>
</feature>
<keyword evidence="3" id="KW-1185">Reference proteome</keyword>
<protein>
    <recommendedName>
        <fullName evidence="4">Beta-lactamase</fullName>
    </recommendedName>
</protein>
<sequence>MLVLRLWLLLICAVLAGCKSTGEQRISAAQKNQRYMSVIDTFRNNPERVSYNAIWRAYLASSFVRDVVQKDEEYKQILIDIAQHNVLCTDINWFELTRANFWSVKPHLSAQSCFESYGDLAQARYHASAVALIESGIQASGNGNEYYSAYEVMTWADAFDMMERSDHEIIDIYLQLAHAKQAIYLIYVVNDPVTGLQEEIYFENNQFIHSVLGVQYPFGVISNLLETQVIDPLISKDTGARLAKAQLLTHRQEWEAAVALYNRATQDNSPIAYYKLGVLCLNKVPVNDLNTQCESYFTHSANMGYLDANIALALMYEQGIGVEPNITRANEYMTDAEQGLSPGDGRLKYAWLYKKVADANALEEQTKYIEMAASEGSLKAKYYIQLHALQEVKEDELVNTLSGFSLLAEQGLTGAQSTYAELLLRVNKKGSDGWLKAKKWIDEAAQKRHPHGDYLKGLALKFGYFDTPDKMAAYLAFRRSALNYSARAQLELGRSYQFGEVVSADQDLAISWYLLCANKGNKQCLNKAGQYFRRGLAVEQSDVIARSYFELAAELGYTPSMTHLAQMYIFGDGGEQNLEQARVLYNKACDKGYSKACVELGLLHRDGNNLKRDSALASKLFNIACDNNYMTGCHFLAEAYRDGHGVSQDLKRAVAMFVKVCKSNKESRSCRNLAEMYELGHGVEKSEAFSQYYRKAACQHSTVGSCKLEYNTH</sequence>
<organism evidence="2 3">
    <name type="scientific">Pseudoalteromonas aurantia 208</name>
    <dbReference type="NCBI Taxonomy" id="1314867"/>
    <lineage>
        <taxon>Bacteria</taxon>
        <taxon>Pseudomonadati</taxon>
        <taxon>Pseudomonadota</taxon>
        <taxon>Gammaproteobacteria</taxon>
        <taxon>Alteromonadales</taxon>
        <taxon>Pseudoalteromonadaceae</taxon>
        <taxon>Pseudoalteromonas</taxon>
    </lineage>
</organism>